<dbReference type="InterPro" id="IPR007197">
    <property type="entry name" value="rSAM"/>
</dbReference>
<dbReference type="GO" id="GO:0003824">
    <property type="term" value="F:catalytic activity"/>
    <property type="evidence" value="ECO:0007669"/>
    <property type="project" value="InterPro"/>
</dbReference>
<dbReference type="SFLD" id="SFLDG01387">
    <property type="entry name" value="BtrN-like_SPASM_domain_contain"/>
    <property type="match status" value="1"/>
</dbReference>
<evidence type="ECO:0000256" key="2">
    <source>
        <dbReference type="ARBA" id="ARBA00022485"/>
    </source>
</evidence>
<feature type="domain" description="Elp3/MiaA/NifB-like radical SAM core" evidence="7">
    <location>
        <begin position="142"/>
        <end position="344"/>
    </location>
</feature>
<proteinExistence type="predicted"/>
<dbReference type="InterPro" id="IPR000385">
    <property type="entry name" value="MoaA_NifB_PqqE_Fe-S-bd_CS"/>
</dbReference>
<keyword evidence="5" id="KW-0408">Iron</keyword>
<dbReference type="PROSITE" id="PS01305">
    <property type="entry name" value="MOAA_NIFB_PQQE"/>
    <property type="match status" value="1"/>
</dbReference>
<accession>A0A0F9HXJ2</accession>
<dbReference type="Pfam" id="PF13186">
    <property type="entry name" value="SPASM"/>
    <property type="match status" value="1"/>
</dbReference>
<dbReference type="CDD" id="cd01335">
    <property type="entry name" value="Radical_SAM"/>
    <property type="match status" value="1"/>
</dbReference>
<dbReference type="AlphaFoldDB" id="A0A0F9HXJ2"/>
<keyword evidence="3" id="KW-0949">S-adenosyl-L-methionine</keyword>
<evidence type="ECO:0000256" key="3">
    <source>
        <dbReference type="ARBA" id="ARBA00022691"/>
    </source>
</evidence>
<evidence type="ECO:0000256" key="5">
    <source>
        <dbReference type="ARBA" id="ARBA00023004"/>
    </source>
</evidence>
<gene>
    <name evidence="8" type="ORF">LCGC14_1944540</name>
</gene>
<dbReference type="EMBL" id="LAZR01021113">
    <property type="protein sequence ID" value="KKL86455.1"/>
    <property type="molecule type" value="Genomic_DNA"/>
</dbReference>
<dbReference type="InterPro" id="IPR058240">
    <property type="entry name" value="rSAM_sf"/>
</dbReference>
<evidence type="ECO:0000313" key="8">
    <source>
        <dbReference type="EMBL" id="KKL86455.1"/>
    </source>
</evidence>
<dbReference type="SFLD" id="SFLDS00029">
    <property type="entry name" value="Radical_SAM"/>
    <property type="match status" value="1"/>
</dbReference>
<dbReference type="PANTHER" id="PTHR11228:SF34">
    <property type="entry name" value="TUNGSTEN-CONTAINING ALDEHYDE FERREDOXIN OXIDOREDUCTASE COFACTOR MODIFYING PROTEIN"/>
    <property type="match status" value="1"/>
</dbReference>
<dbReference type="Pfam" id="PF04055">
    <property type="entry name" value="Radical_SAM"/>
    <property type="match status" value="1"/>
</dbReference>
<comment type="cofactor">
    <cofactor evidence="1">
        <name>[4Fe-4S] cluster</name>
        <dbReference type="ChEBI" id="CHEBI:49883"/>
    </cofactor>
</comment>
<reference evidence="8" key="1">
    <citation type="journal article" date="2015" name="Nature">
        <title>Complex archaea that bridge the gap between prokaryotes and eukaryotes.</title>
        <authorList>
            <person name="Spang A."/>
            <person name="Saw J.H."/>
            <person name="Jorgensen S.L."/>
            <person name="Zaremba-Niedzwiedzka K."/>
            <person name="Martijn J."/>
            <person name="Lind A.E."/>
            <person name="van Eijk R."/>
            <person name="Schleper C."/>
            <person name="Guy L."/>
            <person name="Ettema T.J."/>
        </authorList>
    </citation>
    <scope>NUCLEOTIDE SEQUENCE</scope>
</reference>
<dbReference type="InterPro" id="IPR006638">
    <property type="entry name" value="Elp3/MiaA/NifB-like_rSAM"/>
</dbReference>
<sequence length="443" mass="51630">MIDKFMLKNAKMMFETVSNSYFKRYDLSKEWSQLSRQIHNFKSTIGREPFMYDLIPNLFLKIECSMKKYVNDVLFQKDNEWFFKIGQYLFYNLSQWIKNFSCNASSALEGQHLTKFMKKWWNKFLDFEKNGKNKAKINSFPRKILLELTNNCNLNCVMCGIGKNGYDPSRDFPLDLLYSLSENVLKNTKLIRLNGLGESTIIPNFLEYLNILSGLSAQLEIVTNLTVVNNKIWDKLLENNTNFLISCDSSSSQLFKSIRRGASFTSFKKNLKYIGTNISNPLQGQIIFTLMECNIPEITKVVDLAAEMGLGGVIINVVKVDSNQNGWMYQQFENIKERFQKAYDLADSFNVVLKLPDHIGNLPINKNISNLSCQLHCNNPWEEIYIRYNGDLTVCNMLNPYIYGNCQNNSFEEIWNGLNAELFRSFVNTKYRHYDCRDCYYLV</sequence>
<dbReference type="InterPro" id="IPR034391">
    <property type="entry name" value="AdoMet-like_SPASM_containing"/>
</dbReference>
<protein>
    <recommendedName>
        <fullName evidence="7">Elp3/MiaA/NifB-like radical SAM core domain-containing protein</fullName>
    </recommendedName>
</protein>
<keyword evidence="2" id="KW-0004">4Fe-4S</keyword>
<evidence type="ECO:0000256" key="1">
    <source>
        <dbReference type="ARBA" id="ARBA00001966"/>
    </source>
</evidence>
<dbReference type="Gene3D" id="3.20.20.70">
    <property type="entry name" value="Aldolase class I"/>
    <property type="match status" value="1"/>
</dbReference>
<evidence type="ECO:0000256" key="6">
    <source>
        <dbReference type="ARBA" id="ARBA00023014"/>
    </source>
</evidence>
<dbReference type="SMART" id="SM00729">
    <property type="entry name" value="Elp3"/>
    <property type="match status" value="1"/>
</dbReference>
<dbReference type="SFLD" id="SFLDG01067">
    <property type="entry name" value="SPASM/twitch_domain_containing"/>
    <property type="match status" value="1"/>
</dbReference>
<name>A0A0F9HXJ2_9ZZZZ</name>
<comment type="caution">
    <text evidence="8">The sequence shown here is derived from an EMBL/GenBank/DDBJ whole genome shotgun (WGS) entry which is preliminary data.</text>
</comment>
<dbReference type="PANTHER" id="PTHR11228">
    <property type="entry name" value="RADICAL SAM DOMAIN PROTEIN"/>
    <property type="match status" value="1"/>
</dbReference>
<dbReference type="CDD" id="cd21109">
    <property type="entry name" value="SPASM"/>
    <property type="match status" value="1"/>
</dbReference>
<organism evidence="8">
    <name type="scientific">marine sediment metagenome</name>
    <dbReference type="NCBI Taxonomy" id="412755"/>
    <lineage>
        <taxon>unclassified sequences</taxon>
        <taxon>metagenomes</taxon>
        <taxon>ecological metagenomes</taxon>
    </lineage>
</organism>
<evidence type="ECO:0000256" key="4">
    <source>
        <dbReference type="ARBA" id="ARBA00022723"/>
    </source>
</evidence>
<dbReference type="InterPro" id="IPR023885">
    <property type="entry name" value="4Fe4S-binding_SPASM_dom"/>
</dbReference>
<dbReference type="SUPFAM" id="SSF102114">
    <property type="entry name" value="Radical SAM enzymes"/>
    <property type="match status" value="1"/>
</dbReference>
<dbReference type="InterPro" id="IPR013785">
    <property type="entry name" value="Aldolase_TIM"/>
</dbReference>
<dbReference type="GO" id="GO:0032324">
    <property type="term" value="P:molybdopterin cofactor biosynthetic process"/>
    <property type="evidence" value="ECO:0007669"/>
    <property type="project" value="UniProtKB-ARBA"/>
</dbReference>
<evidence type="ECO:0000259" key="7">
    <source>
        <dbReference type="SMART" id="SM00729"/>
    </source>
</evidence>
<dbReference type="InterPro" id="IPR050377">
    <property type="entry name" value="Radical_SAM_PqqE_MftC-like"/>
</dbReference>
<dbReference type="GO" id="GO:0046872">
    <property type="term" value="F:metal ion binding"/>
    <property type="evidence" value="ECO:0007669"/>
    <property type="project" value="UniProtKB-KW"/>
</dbReference>
<keyword evidence="6" id="KW-0411">Iron-sulfur</keyword>
<dbReference type="GO" id="GO:0051539">
    <property type="term" value="F:4 iron, 4 sulfur cluster binding"/>
    <property type="evidence" value="ECO:0007669"/>
    <property type="project" value="UniProtKB-KW"/>
</dbReference>
<keyword evidence="4" id="KW-0479">Metal-binding</keyword>